<evidence type="ECO:0000313" key="3">
    <source>
        <dbReference type="Proteomes" id="UP001203297"/>
    </source>
</evidence>
<dbReference type="EMBL" id="WTXG01000010">
    <property type="protein sequence ID" value="KAI0302871.1"/>
    <property type="molecule type" value="Genomic_DNA"/>
</dbReference>
<keyword evidence="3" id="KW-1185">Reference proteome</keyword>
<protein>
    <submittedName>
        <fullName evidence="2">Uncharacterized protein</fullName>
    </submittedName>
</protein>
<proteinExistence type="predicted"/>
<accession>A0AAD4M636</accession>
<reference evidence="2" key="1">
    <citation type="journal article" date="2022" name="New Phytol.">
        <title>Evolutionary transition to the ectomycorrhizal habit in the genomes of a hyperdiverse lineage of mushroom-forming fungi.</title>
        <authorList>
            <person name="Looney B."/>
            <person name="Miyauchi S."/>
            <person name="Morin E."/>
            <person name="Drula E."/>
            <person name="Courty P.E."/>
            <person name="Kohler A."/>
            <person name="Kuo A."/>
            <person name="LaButti K."/>
            <person name="Pangilinan J."/>
            <person name="Lipzen A."/>
            <person name="Riley R."/>
            <person name="Andreopoulos W."/>
            <person name="He G."/>
            <person name="Johnson J."/>
            <person name="Nolan M."/>
            <person name="Tritt A."/>
            <person name="Barry K.W."/>
            <person name="Grigoriev I.V."/>
            <person name="Nagy L.G."/>
            <person name="Hibbett D."/>
            <person name="Henrissat B."/>
            <person name="Matheny P.B."/>
            <person name="Labbe J."/>
            <person name="Martin F.M."/>
        </authorList>
    </citation>
    <scope>NUCLEOTIDE SEQUENCE</scope>
    <source>
        <strain evidence="2">BPL690</strain>
    </source>
</reference>
<dbReference type="AlphaFoldDB" id="A0AAD4M636"/>
<sequence length="314" mass="34550">MFTFMQSTATKLAIKFARRDTATSQSIVTVVDLGNNNVEQAYTPKFHEGLTVRLHTVSAKGQVPTVLDDIKNVGLRVIGKAKKLWTKSTSSPATLMVSESESFGTPYEFAIEETEMPFNPIRRRPRVRTHRDLCINPVYSAYGPYHSTSEDEYGPGYEADQSASKLSEESAHLDTSGSYPHQDLSDILEESEYEWEPENQEHYEVPEVEGDAETSTPSDLETRLNDFGATPRLLAVTDPAASPVSAFFCPPTPASTLGPSTPPGSGSGPSTPILVYESISYEEELFAEFRTITHAAENDAEWDALQDAFASRHG</sequence>
<dbReference type="Proteomes" id="UP001203297">
    <property type="component" value="Unassembled WGS sequence"/>
</dbReference>
<evidence type="ECO:0000256" key="1">
    <source>
        <dbReference type="SAM" id="MobiDB-lite"/>
    </source>
</evidence>
<evidence type="ECO:0000313" key="2">
    <source>
        <dbReference type="EMBL" id="KAI0302871.1"/>
    </source>
</evidence>
<comment type="caution">
    <text evidence="2">The sequence shown here is derived from an EMBL/GenBank/DDBJ whole genome shotgun (WGS) entry which is preliminary data.</text>
</comment>
<name>A0AAD4M636_9AGAM</name>
<feature type="region of interest" description="Disordered" evidence="1">
    <location>
        <begin position="194"/>
        <end position="221"/>
    </location>
</feature>
<gene>
    <name evidence="2" type="ORF">B0F90DRAFT_177963</name>
</gene>
<organism evidence="2 3">
    <name type="scientific">Multifurca ochricompacta</name>
    <dbReference type="NCBI Taxonomy" id="376703"/>
    <lineage>
        <taxon>Eukaryota</taxon>
        <taxon>Fungi</taxon>
        <taxon>Dikarya</taxon>
        <taxon>Basidiomycota</taxon>
        <taxon>Agaricomycotina</taxon>
        <taxon>Agaricomycetes</taxon>
        <taxon>Russulales</taxon>
        <taxon>Russulaceae</taxon>
        <taxon>Multifurca</taxon>
    </lineage>
</organism>
<feature type="region of interest" description="Disordered" evidence="1">
    <location>
        <begin position="145"/>
        <end position="182"/>
    </location>
</feature>